<dbReference type="EMBL" id="VSRR010073972">
    <property type="protein sequence ID" value="MPC87265.1"/>
    <property type="molecule type" value="Genomic_DNA"/>
</dbReference>
<organism evidence="2 3">
    <name type="scientific">Portunus trituberculatus</name>
    <name type="common">Swimming crab</name>
    <name type="synonym">Neptunus trituberculatus</name>
    <dbReference type="NCBI Taxonomy" id="210409"/>
    <lineage>
        <taxon>Eukaryota</taxon>
        <taxon>Metazoa</taxon>
        <taxon>Ecdysozoa</taxon>
        <taxon>Arthropoda</taxon>
        <taxon>Crustacea</taxon>
        <taxon>Multicrustacea</taxon>
        <taxon>Malacostraca</taxon>
        <taxon>Eumalacostraca</taxon>
        <taxon>Eucarida</taxon>
        <taxon>Decapoda</taxon>
        <taxon>Pleocyemata</taxon>
        <taxon>Brachyura</taxon>
        <taxon>Eubrachyura</taxon>
        <taxon>Portunoidea</taxon>
        <taxon>Portunidae</taxon>
        <taxon>Portuninae</taxon>
        <taxon>Portunus</taxon>
    </lineage>
</organism>
<keyword evidence="3" id="KW-1185">Reference proteome</keyword>
<dbReference type="Proteomes" id="UP000324222">
    <property type="component" value="Unassembled WGS sequence"/>
</dbReference>
<evidence type="ECO:0000313" key="3">
    <source>
        <dbReference type="Proteomes" id="UP000324222"/>
    </source>
</evidence>
<dbReference type="AlphaFoldDB" id="A0A5B7IXM1"/>
<sequence>MWRRLLQPLTGDTATDSSRGMSVEMLRRGDEEEAEAGLSFGKEVGLVAVTSFLIHTIQGQIGDAACVPPLASRRLTAASQPRALTGRGRD</sequence>
<feature type="compositionally biased region" description="Polar residues" evidence="1">
    <location>
        <begin position="10"/>
        <end position="20"/>
    </location>
</feature>
<name>A0A5B7IXM1_PORTR</name>
<protein>
    <submittedName>
        <fullName evidence="2">Uncharacterized protein</fullName>
    </submittedName>
</protein>
<comment type="caution">
    <text evidence="2">The sequence shown here is derived from an EMBL/GenBank/DDBJ whole genome shotgun (WGS) entry which is preliminary data.</text>
</comment>
<reference evidence="2 3" key="1">
    <citation type="submission" date="2019-05" db="EMBL/GenBank/DDBJ databases">
        <title>Another draft genome of Portunus trituberculatus and its Hox gene families provides insights of decapod evolution.</title>
        <authorList>
            <person name="Jeong J.-H."/>
            <person name="Song I."/>
            <person name="Kim S."/>
            <person name="Choi T."/>
            <person name="Kim D."/>
            <person name="Ryu S."/>
            <person name="Kim W."/>
        </authorList>
    </citation>
    <scope>NUCLEOTIDE SEQUENCE [LARGE SCALE GENOMIC DNA]</scope>
    <source>
        <tissue evidence="2">Muscle</tissue>
    </source>
</reference>
<evidence type="ECO:0000256" key="1">
    <source>
        <dbReference type="SAM" id="MobiDB-lite"/>
    </source>
</evidence>
<proteinExistence type="predicted"/>
<accession>A0A5B7IXM1</accession>
<feature type="region of interest" description="Disordered" evidence="1">
    <location>
        <begin position="1"/>
        <end position="21"/>
    </location>
</feature>
<gene>
    <name evidence="2" type="ORF">E2C01_082122</name>
</gene>
<evidence type="ECO:0000313" key="2">
    <source>
        <dbReference type="EMBL" id="MPC87265.1"/>
    </source>
</evidence>